<accession>A0AAJ4ICZ5</accession>
<proteinExistence type="predicted"/>
<organism evidence="3 4">
    <name type="scientific">Vibrio navarrensis</name>
    <dbReference type="NCBI Taxonomy" id="29495"/>
    <lineage>
        <taxon>Bacteria</taxon>
        <taxon>Pseudomonadati</taxon>
        <taxon>Pseudomonadota</taxon>
        <taxon>Gammaproteobacteria</taxon>
        <taxon>Vibrionales</taxon>
        <taxon>Vibrionaceae</taxon>
        <taxon>Vibrio</taxon>
    </lineage>
</organism>
<dbReference type="InterPro" id="IPR011083">
    <property type="entry name" value="Phage_tail_collar_dom"/>
</dbReference>
<dbReference type="InterPro" id="IPR037053">
    <property type="entry name" value="Phage_tail_collar_dom_sf"/>
</dbReference>
<feature type="compositionally biased region" description="Polar residues" evidence="1">
    <location>
        <begin position="92"/>
        <end position="113"/>
    </location>
</feature>
<feature type="domain" description="Phage tail collar" evidence="2">
    <location>
        <begin position="7"/>
        <end position="64"/>
    </location>
</feature>
<reference evidence="3 4" key="1">
    <citation type="submission" date="2020-11" db="EMBL/GenBank/DDBJ databases">
        <title>Complete and Circularized Genome Assembly of a human isolate of Vibrio navarrensis biotype pommerensis with MiSeq and MinION Sequence Data.</title>
        <authorList>
            <person name="Schwartz K."/>
            <person name="Borowiak M."/>
            <person name="Deneke C."/>
            <person name="Balau V."/>
            <person name="Metelmann C."/>
            <person name="Strauch E."/>
        </authorList>
    </citation>
    <scope>NUCLEOTIDE SEQUENCE [LARGE SCALE GENOMIC DNA]</scope>
    <source>
        <strain evidence="3 4">20-VB00237</strain>
    </source>
</reference>
<sequence length="179" mass="19002">MSEAFFGEIMMLPYTFSPVGWAYCNGQTMLISQNQALYAVIGNLYGGSPGQNTMAVPDLRGRSPISQGSAPGLTPRTLTQIGGLTEVTLTDSQMPSHTHQLRGKSSATVTSDPTGAVPSILRDGNGTSIDRYSTSIEPNYPMNGNVLGVAGGSVAHENRQPFLAINFFICIDGVFPSRN</sequence>
<evidence type="ECO:0000256" key="1">
    <source>
        <dbReference type="SAM" id="MobiDB-lite"/>
    </source>
</evidence>
<dbReference type="RefSeq" id="WP_045572534.1">
    <property type="nucleotide sequence ID" value="NZ_CP065217.1"/>
</dbReference>
<evidence type="ECO:0000313" key="4">
    <source>
        <dbReference type="Proteomes" id="UP000594435"/>
    </source>
</evidence>
<dbReference type="Pfam" id="PF07484">
    <property type="entry name" value="Collar"/>
    <property type="match status" value="1"/>
</dbReference>
<dbReference type="Gene3D" id="3.90.1340.10">
    <property type="entry name" value="Phage tail collar domain"/>
    <property type="match status" value="1"/>
</dbReference>
<dbReference type="SUPFAM" id="SSF88874">
    <property type="entry name" value="Receptor-binding domain of short tail fibre protein gp12"/>
    <property type="match status" value="1"/>
</dbReference>
<dbReference type="Proteomes" id="UP000594435">
    <property type="component" value="Chromosome 1"/>
</dbReference>
<dbReference type="EMBL" id="CP065217">
    <property type="protein sequence ID" value="QPL54455.1"/>
    <property type="molecule type" value="Genomic_DNA"/>
</dbReference>
<protein>
    <submittedName>
        <fullName evidence="3">Phage tail protein</fullName>
    </submittedName>
</protein>
<name>A0AAJ4ICZ5_9VIBR</name>
<evidence type="ECO:0000313" key="3">
    <source>
        <dbReference type="EMBL" id="QPL54455.1"/>
    </source>
</evidence>
<gene>
    <name evidence="3" type="ORF">I3X05_04790</name>
</gene>
<dbReference type="AlphaFoldDB" id="A0AAJ4ICZ5"/>
<feature type="region of interest" description="Disordered" evidence="1">
    <location>
        <begin position="92"/>
        <end position="124"/>
    </location>
</feature>
<evidence type="ECO:0000259" key="2">
    <source>
        <dbReference type="Pfam" id="PF07484"/>
    </source>
</evidence>